<dbReference type="PANTHER" id="PTHR43476:SF3">
    <property type="entry name" value="FAD-BINDING MONOOXYGENASE"/>
    <property type="match status" value="1"/>
</dbReference>
<dbReference type="InterPro" id="IPR036188">
    <property type="entry name" value="FAD/NAD-bd_sf"/>
</dbReference>
<dbReference type="Proteomes" id="UP000035100">
    <property type="component" value="Unassembled WGS sequence"/>
</dbReference>
<evidence type="ECO:0000259" key="2">
    <source>
        <dbReference type="Pfam" id="PF01494"/>
    </source>
</evidence>
<dbReference type="GO" id="GO:0071949">
    <property type="term" value="F:FAD binding"/>
    <property type="evidence" value="ECO:0007669"/>
    <property type="project" value="InterPro"/>
</dbReference>
<dbReference type="PRINTS" id="PR00420">
    <property type="entry name" value="RNGMNOXGNASE"/>
</dbReference>
<protein>
    <submittedName>
        <fullName evidence="3">2-polyprenyl-6-methoxyphenol hydroxylase</fullName>
    </submittedName>
</protein>
<dbReference type="InterPro" id="IPR050631">
    <property type="entry name" value="PheA/TfdB_FAD_monoxygenase"/>
</dbReference>
<feature type="domain" description="FAD-binding" evidence="2">
    <location>
        <begin position="6"/>
        <end position="350"/>
    </location>
</feature>
<dbReference type="AlphaFoldDB" id="A0A0D0Q9G4"/>
<dbReference type="InterPro" id="IPR002938">
    <property type="entry name" value="FAD-bd"/>
</dbReference>
<dbReference type="Gene3D" id="3.50.50.60">
    <property type="entry name" value="FAD/NAD(P)-binding domain"/>
    <property type="match status" value="1"/>
</dbReference>
<dbReference type="eggNOG" id="COG0654">
    <property type="taxonomic scope" value="Bacteria"/>
</dbReference>
<dbReference type="STRING" id="1123501.Wenmar_02404"/>
<dbReference type="RefSeq" id="WP_018303410.1">
    <property type="nucleotide sequence ID" value="NZ_KN848372.1"/>
</dbReference>
<sequence>MTVRWDTIIVGAGPVGVFLANLLGKAGLRTLVLDRDTAPYALPRAVHIDHEMVRLLADVGLAEEMLPLMRAGDGHIHIGADHGMIRFMSSRGAPRPYGYANDYFFNQPELEQVLRRGLGRFGHVTLRLGEEVTGVAQDDSQATVTLASGQTLAADYVVGTDGARSTVRKALGIHLDDLNFEEPWLVVDAEVDGRITYPDLTGIPESADLQNLSLMMCDPWRPATIVPGRGNHRRWEFMLLPGESETVMARPDVVADLVRPWVRDVPHRIIRATTYRFHGLVAENWHVGRVFLAGDAAHQTPPFFGQGLCHGLRDAAGLAWRLRLLQDGIAGPGLLDSYQTERDTQVRHVIGAAVEAGRYICELDPDKAAARDARLRAQTGIRSAAELIAPLRSDIICDNAGERFINPAAGDGRMLDDVTGRGWRLLRAAPVPAVSPVLDSLGAVTIDLAALPDREGHLDAWFDSRDAAAALVRPDFYVALIARDADDLDARLTALGTAMDLRLPGTA</sequence>
<dbReference type="Gene3D" id="3.30.70.2450">
    <property type="match status" value="1"/>
</dbReference>
<dbReference type="GO" id="GO:0008688">
    <property type="term" value="F:3-(3-hydroxyphenyl)propionate hydroxylase activity"/>
    <property type="evidence" value="ECO:0007669"/>
    <property type="project" value="TreeGrafter"/>
</dbReference>
<dbReference type="PANTHER" id="PTHR43476">
    <property type="entry name" value="3-(3-HYDROXY-PHENYL)PROPIONATE/3-HYDROXYCINNAMIC ACID HYDROXYLASE"/>
    <property type="match status" value="1"/>
</dbReference>
<dbReference type="NCBIfam" id="NF004829">
    <property type="entry name" value="PRK06183.1-3"/>
    <property type="match status" value="1"/>
</dbReference>
<evidence type="ECO:0000313" key="4">
    <source>
        <dbReference type="Proteomes" id="UP000035100"/>
    </source>
</evidence>
<reference evidence="3 4" key="1">
    <citation type="submission" date="2013-01" db="EMBL/GenBank/DDBJ databases">
        <authorList>
            <person name="Fiebig A."/>
            <person name="Goeker M."/>
            <person name="Klenk H.-P.P."/>
        </authorList>
    </citation>
    <scope>NUCLEOTIDE SEQUENCE [LARGE SCALE GENOMIC DNA]</scope>
    <source>
        <strain evidence="3 4">DSM 24838</strain>
    </source>
</reference>
<dbReference type="OrthoDB" id="9791689at2"/>
<keyword evidence="4" id="KW-1185">Reference proteome</keyword>
<dbReference type="PATRIC" id="fig|1123501.6.peg.2517"/>
<evidence type="ECO:0000256" key="1">
    <source>
        <dbReference type="ARBA" id="ARBA00023002"/>
    </source>
</evidence>
<name>A0A0D0Q9G4_9RHOB</name>
<dbReference type="GO" id="GO:0019622">
    <property type="term" value="P:3-(3-hydroxy)phenylpropionate catabolic process"/>
    <property type="evidence" value="ECO:0007669"/>
    <property type="project" value="TreeGrafter"/>
</dbReference>
<organism evidence="3 4">
    <name type="scientific">Wenxinia marina DSM 24838</name>
    <dbReference type="NCBI Taxonomy" id="1123501"/>
    <lineage>
        <taxon>Bacteria</taxon>
        <taxon>Pseudomonadati</taxon>
        <taxon>Pseudomonadota</taxon>
        <taxon>Alphaproteobacteria</taxon>
        <taxon>Rhodobacterales</taxon>
        <taxon>Roseobacteraceae</taxon>
        <taxon>Wenxinia</taxon>
    </lineage>
</organism>
<gene>
    <name evidence="3" type="ORF">Wenmar_02404</name>
</gene>
<dbReference type="Pfam" id="PF01494">
    <property type="entry name" value="FAD_binding_3"/>
    <property type="match status" value="1"/>
</dbReference>
<accession>A0A0D0Q9G4</accession>
<comment type="caution">
    <text evidence="3">The sequence shown here is derived from an EMBL/GenBank/DDBJ whole genome shotgun (WGS) entry which is preliminary data.</text>
</comment>
<dbReference type="EMBL" id="AONG01000011">
    <property type="protein sequence ID" value="KIQ69007.1"/>
    <property type="molecule type" value="Genomic_DNA"/>
</dbReference>
<keyword evidence="1" id="KW-0560">Oxidoreductase</keyword>
<evidence type="ECO:0000313" key="3">
    <source>
        <dbReference type="EMBL" id="KIQ69007.1"/>
    </source>
</evidence>
<dbReference type="SUPFAM" id="SSF51905">
    <property type="entry name" value="FAD/NAD(P)-binding domain"/>
    <property type="match status" value="1"/>
</dbReference>
<proteinExistence type="predicted"/>